<gene>
    <name evidence="6" type="ORF">BWR60_13705</name>
</gene>
<dbReference type="Pfam" id="PF03466">
    <property type="entry name" value="LysR_substrate"/>
    <property type="match status" value="1"/>
</dbReference>
<dbReference type="InterPro" id="IPR036388">
    <property type="entry name" value="WH-like_DNA-bd_sf"/>
</dbReference>
<evidence type="ECO:0000256" key="4">
    <source>
        <dbReference type="ARBA" id="ARBA00023163"/>
    </source>
</evidence>
<reference evidence="7" key="1">
    <citation type="submission" date="2017-05" db="EMBL/GenBank/DDBJ databases">
        <authorList>
            <person name="Macchi M."/>
            <person name="Festa S."/>
            <person name="Coppotelli B.M."/>
            <person name="Morelli I.S."/>
        </authorList>
    </citation>
    <scope>NUCLEOTIDE SEQUENCE [LARGE SCALE GENOMIC DNA]</scope>
    <source>
        <strain evidence="7">I</strain>
    </source>
</reference>
<dbReference type="PANTHER" id="PTHR30126">
    <property type="entry name" value="HTH-TYPE TRANSCRIPTIONAL REGULATOR"/>
    <property type="match status" value="1"/>
</dbReference>
<dbReference type="PRINTS" id="PR00039">
    <property type="entry name" value="HTHLYSR"/>
</dbReference>
<sequence>MSSTLAVQLRAFHAVAAEGSFTKAARAIGVSQSTLSIEVKALEQRYGVQLFRRSGRSIELTLLGAELMTCTNRVFAAQDEAVELLQGTSRVPTGTLRLGADGPFHAMPLIAAFTARHDGARVRMTVGNAQRVLADLVDIRLDVAVLARVPGDPQLHALPLWHDPVHVLLPRGHALARMRVAPAHLIARERLVMREAGSMTRETVERAFAAVDLPLTPWMEVEGREASREAIAAGLGIGFMSAGELTPDPRFVSRPIGGCRVEMDEYVVCLRERQRLAIVRAFLDIAAEASRARREAAPGG</sequence>
<evidence type="ECO:0000256" key="3">
    <source>
        <dbReference type="ARBA" id="ARBA00023125"/>
    </source>
</evidence>
<comment type="similarity">
    <text evidence="1">Belongs to the LysR transcriptional regulatory family.</text>
</comment>
<dbReference type="FunFam" id="1.10.10.10:FF:000001">
    <property type="entry name" value="LysR family transcriptional regulator"/>
    <property type="match status" value="1"/>
</dbReference>
<dbReference type="PANTHER" id="PTHR30126:SF94">
    <property type="entry name" value="LYSR FAMILY TRANSCRIPTIONAL REGULATOR"/>
    <property type="match status" value="1"/>
</dbReference>
<organism evidence="6 7">
    <name type="scientific">Inquilinus limosus</name>
    <dbReference type="NCBI Taxonomy" id="171674"/>
    <lineage>
        <taxon>Bacteria</taxon>
        <taxon>Pseudomonadati</taxon>
        <taxon>Pseudomonadota</taxon>
        <taxon>Alphaproteobacteria</taxon>
        <taxon>Rhodospirillales</taxon>
        <taxon>Rhodospirillaceae</taxon>
        <taxon>Inquilinus</taxon>
    </lineage>
</organism>
<dbReference type="InterPro" id="IPR036390">
    <property type="entry name" value="WH_DNA-bd_sf"/>
</dbReference>
<keyword evidence="2" id="KW-0805">Transcription regulation</keyword>
<comment type="caution">
    <text evidence="6">The sequence shown here is derived from an EMBL/GenBank/DDBJ whole genome shotgun (WGS) entry which is preliminary data.</text>
</comment>
<dbReference type="SUPFAM" id="SSF53850">
    <property type="entry name" value="Periplasmic binding protein-like II"/>
    <property type="match status" value="1"/>
</dbReference>
<dbReference type="GO" id="GO:0003700">
    <property type="term" value="F:DNA-binding transcription factor activity"/>
    <property type="evidence" value="ECO:0007669"/>
    <property type="project" value="InterPro"/>
</dbReference>
<dbReference type="InterPro" id="IPR005119">
    <property type="entry name" value="LysR_subst-bd"/>
</dbReference>
<dbReference type="STRING" id="1122125.GCA_000423185_01701"/>
<evidence type="ECO:0000313" key="7">
    <source>
        <dbReference type="Proteomes" id="UP000196655"/>
    </source>
</evidence>
<name>A0A211ZMR1_9PROT</name>
<dbReference type="Pfam" id="PF00126">
    <property type="entry name" value="HTH_1"/>
    <property type="match status" value="1"/>
</dbReference>
<evidence type="ECO:0000256" key="1">
    <source>
        <dbReference type="ARBA" id="ARBA00009437"/>
    </source>
</evidence>
<dbReference type="EMBL" id="NHON01000022">
    <property type="protein sequence ID" value="OWJ66551.1"/>
    <property type="molecule type" value="Genomic_DNA"/>
</dbReference>
<accession>A0A211ZMR1</accession>
<dbReference type="InterPro" id="IPR000847">
    <property type="entry name" value="LysR_HTH_N"/>
</dbReference>
<keyword evidence="7" id="KW-1185">Reference proteome</keyword>
<evidence type="ECO:0000259" key="5">
    <source>
        <dbReference type="PROSITE" id="PS50931"/>
    </source>
</evidence>
<dbReference type="Gene3D" id="1.10.10.10">
    <property type="entry name" value="Winged helix-like DNA-binding domain superfamily/Winged helix DNA-binding domain"/>
    <property type="match status" value="1"/>
</dbReference>
<evidence type="ECO:0000256" key="2">
    <source>
        <dbReference type="ARBA" id="ARBA00023015"/>
    </source>
</evidence>
<keyword evidence="3" id="KW-0238">DNA-binding</keyword>
<evidence type="ECO:0000313" key="6">
    <source>
        <dbReference type="EMBL" id="OWJ66551.1"/>
    </source>
</evidence>
<dbReference type="Proteomes" id="UP000196655">
    <property type="component" value="Unassembled WGS sequence"/>
</dbReference>
<dbReference type="Gene3D" id="3.40.190.290">
    <property type="match status" value="1"/>
</dbReference>
<keyword evidence="4" id="KW-0804">Transcription</keyword>
<dbReference type="OrthoDB" id="9808620at2"/>
<dbReference type="SUPFAM" id="SSF46785">
    <property type="entry name" value="Winged helix' DNA-binding domain"/>
    <property type="match status" value="1"/>
</dbReference>
<feature type="domain" description="HTH lysR-type" evidence="5">
    <location>
        <begin position="1"/>
        <end position="61"/>
    </location>
</feature>
<dbReference type="GO" id="GO:0000976">
    <property type="term" value="F:transcription cis-regulatory region binding"/>
    <property type="evidence" value="ECO:0007669"/>
    <property type="project" value="TreeGrafter"/>
</dbReference>
<protein>
    <submittedName>
        <fullName evidence="6">Transcriptional regulator</fullName>
    </submittedName>
</protein>
<dbReference type="RefSeq" id="WP_088151591.1">
    <property type="nucleotide sequence ID" value="NZ_NHON01000022.1"/>
</dbReference>
<dbReference type="PROSITE" id="PS50931">
    <property type="entry name" value="HTH_LYSR"/>
    <property type="match status" value="1"/>
</dbReference>
<dbReference type="AlphaFoldDB" id="A0A211ZMR1"/>
<proteinExistence type="inferred from homology"/>